<dbReference type="AlphaFoldDB" id="A0A6L4WZ23"/>
<name>A0A6L4WZ23_9BIFI</name>
<accession>A0A6L4WZ23</accession>
<proteinExistence type="predicted"/>
<evidence type="ECO:0000313" key="1">
    <source>
        <dbReference type="EMBL" id="KAB8287599.1"/>
    </source>
</evidence>
<evidence type="ECO:0008006" key="3">
    <source>
        <dbReference type="Google" id="ProtNLM"/>
    </source>
</evidence>
<dbReference type="EMBL" id="WBSM01000007">
    <property type="protein sequence ID" value="KAB8287599.1"/>
    <property type="molecule type" value="Genomic_DNA"/>
</dbReference>
<comment type="caution">
    <text evidence="1">The sequence shown here is derived from an EMBL/GenBank/DDBJ whole genome shotgun (WGS) entry which is preliminary data.</text>
</comment>
<protein>
    <recommendedName>
        <fullName evidence="3">Helix-turn-helix domain-containing protein</fullName>
    </recommendedName>
</protein>
<keyword evidence="2" id="KW-1185">Reference proteome</keyword>
<dbReference type="Proteomes" id="UP000482084">
    <property type="component" value="Unassembled WGS sequence"/>
</dbReference>
<sequence length="256" mass="28952">MPCRPMYTELFPIWNSSVYNRGMAIRTNRTLLTRREAARRLGVSERRVSALRAAGRLESFPVGDGSLVTEDSVRRQAQWQGADGRPYSPDMAFGALYMLSGLDAPWLGRQQRYRLKGYLRRMDAENLTRLTRRRAMTVEYWCRDSNLAKVATLIRPSAATGTLADSFQLTTTDMVEGYVTASALDDIVRQCRLKQGVTPVRVRLHITDNLPAGEGSMPLGVCATDLAESNDPRERRAGLKTLQQLIEDHHRKEHQE</sequence>
<organism evidence="1 2">
    <name type="scientific">Bifidobacterium ramosum</name>
    <dbReference type="NCBI Taxonomy" id="1798158"/>
    <lineage>
        <taxon>Bacteria</taxon>
        <taxon>Bacillati</taxon>
        <taxon>Actinomycetota</taxon>
        <taxon>Actinomycetes</taxon>
        <taxon>Bifidobacteriales</taxon>
        <taxon>Bifidobacteriaceae</taxon>
        <taxon>Bifidobacterium</taxon>
    </lineage>
</organism>
<reference evidence="1 2" key="1">
    <citation type="submission" date="2019-10" db="EMBL/GenBank/DDBJ databases">
        <title>Characterization of the phylogenetic diversity of two novel species belonging to the genus Bifidobacterium: Bifidobacterium cebidarum sp. nov. and Bifidobacterium leontopitheci sp. nov.</title>
        <authorList>
            <person name="Lugli G.A."/>
            <person name="Duranti S."/>
            <person name="Milani C."/>
            <person name="Turroni F."/>
            <person name="Ventura M."/>
        </authorList>
    </citation>
    <scope>NUCLEOTIDE SEQUENCE [LARGE SCALE GENOMIC DNA]</scope>
    <source>
        <strain evidence="1 2">DSM 100688</strain>
    </source>
</reference>
<evidence type="ECO:0000313" key="2">
    <source>
        <dbReference type="Proteomes" id="UP000482084"/>
    </source>
</evidence>
<gene>
    <name evidence="1" type="ORF">DSM100688_1385</name>
</gene>